<comment type="caution">
    <text evidence="1">The sequence shown here is derived from an EMBL/GenBank/DDBJ whole genome shotgun (WGS) entry which is preliminary data.</text>
</comment>
<accession>A0AAQ4EG16</accession>
<reference evidence="1 2" key="1">
    <citation type="journal article" date="2023" name="Arcadia Sci">
        <title>De novo assembly of a long-read Amblyomma americanum tick genome.</title>
        <authorList>
            <person name="Chou S."/>
            <person name="Poskanzer K.E."/>
            <person name="Rollins M."/>
            <person name="Thuy-Boun P.S."/>
        </authorList>
    </citation>
    <scope>NUCLEOTIDE SEQUENCE [LARGE SCALE GENOMIC DNA]</scope>
    <source>
        <strain evidence="1">F_SG_1</strain>
        <tissue evidence="1">Salivary glands</tissue>
    </source>
</reference>
<dbReference type="Proteomes" id="UP001321473">
    <property type="component" value="Unassembled WGS sequence"/>
</dbReference>
<keyword evidence="2" id="KW-1185">Reference proteome</keyword>
<dbReference type="AlphaFoldDB" id="A0AAQ4EG16"/>
<gene>
    <name evidence="1" type="ORF">V5799_011820</name>
</gene>
<sequence>MFDLQQPSSLYGYTLVLNAWGLRKVFPIAYGKMWASYVLAAYVSLLGGALECVPPFFQTLDLLCDFSFKRSLLAQLYQYSKPVSDAKDYAGESQPLMKTTADVRHNVIVDCILQSLLLAQHGQDGYHGVSIYVPLLILHCPAVHKTNSVFEAPRDFGTPGLVTIEGTQELVALPGYFVQDASEAFCLMKILGLSSPCALTPYAFNVIGSVQPHINALKHLSRDAEGFLRIAIGPLDETRGIILPLRLDDCKRANEKPSDLPLAKAATRLLRLTADPTDGAPAVLLPSAVRDAIEDEEELVHRLEEEHATAGVGDGQGDRGRMVRQLRFRTSTCSRRVVFAASRRPTPKAR</sequence>
<evidence type="ECO:0000313" key="2">
    <source>
        <dbReference type="Proteomes" id="UP001321473"/>
    </source>
</evidence>
<protein>
    <submittedName>
        <fullName evidence="1">Uncharacterized protein</fullName>
    </submittedName>
</protein>
<organism evidence="1 2">
    <name type="scientific">Amblyomma americanum</name>
    <name type="common">Lone star tick</name>
    <dbReference type="NCBI Taxonomy" id="6943"/>
    <lineage>
        <taxon>Eukaryota</taxon>
        <taxon>Metazoa</taxon>
        <taxon>Ecdysozoa</taxon>
        <taxon>Arthropoda</taxon>
        <taxon>Chelicerata</taxon>
        <taxon>Arachnida</taxon>
        <taxon>Acari</taxon>
        <taxon>Parasitiformes</taxon>
        <taxon>Ixodida</taxon>
        <taxon>Ixodoidea</taxon>
        <taxon>Ixodidae</taxon>
        <taxon>Amblyomminae</taxon>
        <taxon>Amblyomma</taxon>
    </lineage>
</organism>
<name>A0AAQ4EG16_AMBAM</name>
<dbReference type="EMBL" id="JARKHS020016523">
    <property type="protein sequence ID" value="KAK8773646.1"/>
    <property type="molecule type" value="Genomic_DNA"/>
</dbReference>
<evidence type="ECO:0000313" key="1">
    <source>
        <dbReference type="EMBL" id="KAK8773646.1"/>
    </source>
</evidence>
<proteinExistence type="predicted"/>